<dbReference type="InterPro" id="IPR050679">
    <property type="entry name" value="Bact_HTH_transcr_reg"/>
</dbReference>
<dbReference type="Proteomes" id="UP001549019">
    <property type="component" value="Unassembled WGS sequence"/>
</dbReference>
<protein>
    <submittedName>
        <fullName evidence="5">GntR family transcriptional regulator</fullName>
    </submittedName>
</protein>
<keyword evidence="6" id="KW-1185">Reference proteome</keyword>
<dbReference type="InterPro" id="IPR028978">
    <property type="entry name" value="Chorismate_lyase_/UTRA_dom_sf"/>
</dbReference>
<evidence type="ECO:0000256" key="3">
    <source>
        <dbReference type="ARBA" id="ARBA00023163"/>
    </source>
</evidence>
<accession>A0ABV2EBY7</accession>
<dbReference type="RefSeq" id="WP_230821158.1">
    <property type="nucleotide sequence ID" value="NZ_JAJNCU010000002.1"/>
</dbReference>
<organism evidence="5 6">
    <name type="scientific">Salinicoccus halitifaciens</name>
    <dbReference type="NCBI Taxonomy" id="1073415"/>
    <lineage>
        <taxon>Bacteria</taxon>
        <taxon>Bacillati</taxon>
        <taxon>Bacillota</taxon>
        <taxon>Bacilli</taxon>
        <taxon>Bacillales</taxon>
        <taxon>Staphylococcaceae</taxon>
        <taxon>Salinicoccus</taxon>
    </lineage>
</organism>
<dbReference type="CDD" id="cd07377">
    <property type="entry name" value="WHTH_GntR"/>
    <property type="match status" value="1"/>
</dbReference>
<keyword evidence="3" id="KW-0804">Transcription</keyword>
<reference evidence="5 6" key="1">
    <citation type="submission" date="2024-05" db="EMBL/GenBank/DDBJ databases">
        <title>Genomic Encyclopedia of Type Strains, Phase IV (KMG-IV): sequencing the most valuable type-strain genomes for metagenomic binning, comparative biology and taxonomic classification.</title>
        <authorList>
            <person name="Goeker M."/>
        </authorList>
    </citation>
    <scope>NUCLEOTIDE SEQUENCE [LARGE SCALE GENOMIC DNA]</scope>
    <source>
        <strain evidence="5 6">DSM 25286</strain>
    </source>
</reference>
<dbReference type="PANTHER" id="PTHR44846:SF17">
    <property type="entry name" value="GNTR-FAMILY TRANSCRIPTIONAL REGULATOR"/>
    <property type="match status" value="1"/>
</dbReference>
<keyword evidence="2" id="KW-0238">DNA-binding</keyword>
<dbReference type="InterPro" id="IPR036390">
    <property type="entry name" value="WH_DNA-bd_sf"/>
</dbReference>
<dbReference type="InterPro" id="IPR000524">
    <property type="entry name" value="Tscrpt_reg_HTH_GntR"/>
</dbReference>
<dbReference type="PRINTS" id="PR00035">
    <property type="entry name" value="HTHGNTR"/>
</dbReference>
<comment type="caution">
    <text evidence="5">The sequence shown here is derived from an EMBL/GenBank/DDBJ whole genome shotgun (WGS) entry which is preliminary data.</text>
</comment>
<sequence length="248" mass="29000">MTIFVDELHISKENIIRNALQEQIINHTLQPGDKVPSENALADEYQVKRIEVRNALVTMEKMGLVESRQGVGRFIKKKIPTIELDISGRVSFSEKMRSQNLPYRSEVIHADYVTDEEIRLYDDRINCGPDERIFKVARLRIVYDIPCAIHISYIREKFVPDIERDKNQLDSVFGYYQKEGFTNLKSKTSVISTAFPTIDEQQILKCNELVPLFIYETDTHDEERGIQLEFVRILYRSDLFKHKLITSQ</sequence>
<dbReference type="Pfam" id="PF00392">
    <property type="entry name" value="GntR"/>
    <property type="match status" value="1"/>
</dbReference>
<feature type="domain" description="HTH gntR-type" evidence="4">
    <location>
        <begin position="10"/>
        <end position="78"/>
    </location>
</feature>
<name>A0ABV2EBY7_9STAP</name>
<evidence type="ECO:0000313" key="5">
    <source>
        <dbReference type="EMBL" id="MET3111935.1"/>
    </source>
</evidence>
<dbReference type="SMART" id="SM00345">
    <property type="entry name" value="HTH_GNTR"/>
    <property type="match status" value="1"/>
</dbReference>
<dbReference type="EMBL" id="JBDZDV010000007">
    <property type="protein sequence ID" value="MET3111935.1"/>
    <property type="molecule type" value="Genomic_DNA"/>
</dbReference>
<dbReference type="SMART" id="SM00866">
    <property type="entry name" value="UTRA"/>
    <property type="match status" value="1"/>
</dbReference>
<proteinExistence type="predicted"/>
<gene>
    <name evidence="5" type="ORF">ABHD89_002360</name>
</gene>
<dbReference type="Gene3D" id="1.10.10.10">
    <property type="entry name" value="Winged helix-like DNA-binding domain superfamily/Winged helix DNA-binding domain"/>
    <property type="match status" value="1"/>
</dbReference>
<dbReference type="InterPro" id="IPR036388">
    <property type="entry name" value="WH-like_DNA-bd_sf"/>
</dbReference>
<evidence type="ECO:0000256" key="2">
    <source>
        <dbReference type="ARBA" id="ARBA00023125"/>
    </source>
</evidence>
<dbReference type="SUPFAM" id="SSF46785">
    <property type="entry name" value="Winged helix' DNA-binding domain"/>
    <property type="match status" value="1"/>
</dbReference>
<dbReference type="PROSITE" id="PS50949">
    <property type="entry name" value="HTH_GNTR"/>
    <property type="match status" value="1"/>
</dbReference>
<dbReference type="PANTHER" id="PTHR44846">
    <property type="entry name" value="MANNOSYL-D-GLYCERATE TRANSPORT/METABOLISM SYSTEM REPRESSOR MNGR-RELATED"/>
    <property type="match status" value="1"/>
</dbReference>
<evidence type="ECO:0000256" key="1">
    <source>
        <dbReference type="ARBA" id="ARBA00023015"/>
    </source>
</evidence>
<keyword evidence="1" id="KW-0805">Transcription regulation</keyword>
<dbReference type="SUPFAM" id="SSF64288">
    <property type="entry name" value="Chorismate lyase-like"/>
    <property type="match status" value="1"/>
</dbReference>
<dbReference type="Gene3D" id="3.40.1410.10">
    <property type="entry name" value="Chorismate lyase-like"/>
    <property type="match status" value="1"/>
</dbReference>
<evidence type="ECO:0000259" key="4">
    <source>
        <dbReference type="PROSITE" id="PS50949"/>
    </source>
</evidence>
<evidence type="ECO:0000313" key="6">
    <source>
        <dbReference type="Proteomes" id="UP001549019"/>
    </source>
</evidence>
<dbReference type="InterPro" id="IPR011663">
    <property type="entry name" value="UTRA"/>
</dbReference>
<dbReference type="Pfam" id="PF07702">
    <property type="entry name" value="UTRA"/>
    <property type="match status" value="1"/>
</dbReference>